<keyword evidence="1" id="KW-1133">Transmembrane helix</keyword>
<dbReference type="PANTHER" id="PTHR43031">
    <property type="entry name" value="FAD-DEPENDENT OXIDOREDUCTASE"/>
    <property type="match status" value="1"/>
</dbReference>
<organism evidence="3 4">
    <name type="scientific">Uliginosibacterium flavum</name>
    <dbReference type="NCBI Taxonomy" id="1396831"/>
    <lineage>
        <taxon>Bacteria</taxon>
        <taxon>Pseudomonadati</taxon>
        <taxon>Pseudomonadota</taxon>
        <taxon>Betaproteobacteria</taxon>
        <taxon>Rhodocyclales</taxon>
        <taxon>Zoogloeaceae</taxon>
        <taxon>Uliginosibacterium</taxon>
    </lineage>
</organism>
<dbReference type="Pfam" id="PF00581">
    <property type="entry name" value="Rhodanese"/>
    <property type="match status" value="1"/>
</dbReference>
<keyword evidence="4" id="KW-1185">Reference proteome</keyword>
<dbReference type="PROSITE" id="PS50206">
    <property type="entry name" value="RHODANESE_3"/>
    <property type="match status" value="1"/>
</dbReference>
<evidence type="ECO:0000313" key="4">
    <source>
        <dbReference type="Proteomes" id="UP001549691"/>
    </source>
</evidence>
<evidence type="ECO:0000313" key="3">
    <source>
        <dbReference type="EMBL" id="MET7013730.1"/>
    </source>
</evidence>
<dbReference type="CDD" id="cd00158">
    <property type="entry name" value="RHOD"/>
    <property type="match status" value="1"/>
</dbReference>
<evidence type="ECO:0000256" key="1">
    <source>
        <dbReference type="SAM" id="Phobius"/>
    </source>
</evidence>
<reference evidence="3 4" key="1">
    <citation type="submission" date="2024-07" db="EMBL/GenBank/DDBJ databases">
        <title>Uliginosibacterium flavum JJ3220;KACC:17644.</title>
        <authorList>
            <person name="Kim M.K."/>
        </authorList>
    </citation>
    <scope>NUCLEOTIDE SEQUENCE [LARGE SCALE GENOMIC DNA]</scope>
    <source>
        <strain evidence="3 4">KACC:17644</strain>
    </source>
</reference>
<dbReference type="Proteomes" id="UP001549691">
    <property type="component" value="Unassembled WGS sequence"/>
</dbReference>
<feature type="domain" description="Rhodanese" evidence="2">
    <location>
        <begin position="44"/>
        <end position="134"/>
    </location>
</feature>
<keyword evidence="1" id="KW-0472">Membrane</keyword>
<name>A0ABV2TII6_9RHOO</name>
<sequence>MEFVTQNIFLIVIAAVSGFALFLPVLRDARANSITPGQAVMLINRQHAVIVDVRDTEELASGHIVNSQNIPLASLAERAAELGKNKTRPVILVCASGARSGKGVEILRKAGFEQVFNLDGGIKGWKDAGQSLVIGKKA</sequence>
<keyword evidence="1" id="KW-0812">Transmembrane</keyword>
<dbReference type="EMBL" id="JBEWZI010000005">
    <property type="protein sequence ID" value="MET7013730.1"/>
    <property type="molecule type" value="Genomic_DNA"/>
</dbReference>
<proteinExistence type="predicted"/>
<dbReference type="SUPFAM" id="SSF52821">
    <property type="entry name" value="Rhodanese/Cell cycle control phosphatase"/>
    <property type="match status" value="1"/>
</dbReference>
<gene>
    <name evidence="3" type="ORF">ABXR19_05990</name>
</gene>
<dbReference type="InterPro" id="IPR001763">
    <property type="entry name" value="Rhodanese-like_dom"/>
</dbReference>
<dbReference type="PANTHER" id="PTHR43031:SF18">
    <property type="entry name" value="RHODANESE-RELATED SULFURTRANSFERASES"/>
    <property type="match status" value="1"/>
</dbReference>
<comment type="caution">
    <text evidence="3">The sequence shown here is derived from an EMBL/GenBank/DDBJ whole genome shotgun (WGS) entry which is preliminary data.</text>
</comment>
<dbReference type="InterPro" id="IPR036873">
    <property type="entry name" value="Rhodanese-like_dom_sf"/>
</dbReference>
<dbReference type="InterPro" id="IPR050229">
    <property type="entry name" value="GlpE_sulfurtransferase"/>
</dbReference>
<dbReference type="RefSeq" id="WP_354600194.1">
    <property type="nucleotide sequence ID" value="NZ_JBEWZI010000005.1"/>
</dbReference>
<feature type="transmembrane region" description="Helical" evidence="1">
    <location>
        <begin position="6"/>
        <end position="26"/>
    </location>
</feature>
<accession>A0ABV2TII6</accession>
<protein>
    <submittedName>
        <fullName evidence="3">Rhodanese-like domain-containing protein</fullName>
    </submittedName>
</protein>
<dbReference type="Gene3D" id="3.40.250.10">
    <property type="entry name" value="Rhodanese-like domain"/>
    <property type="match status" value="1"/>
</dbReference>
<evidence type="ECO:0000259" key="2">
    <source>
        <dbReference type="PROSITE" id="PS50206"/>
    </source>
</evidence>
<dbReference type="SMART" id="SM00450">
    <property type="entry name" value="RHOD"/>
    <property type="match status" value="1"/>
</dbReference>